<dbReference type="Gene3D" id="3.30.565.10">
    <property type="entry name" value="Histidine kinase-like ATPase, C-terminal domain"/>
    <property type="match status" value="1"/>
</dbReference>
<feature type="non-terminal residue" evidence="1">
    <location>
        <position position="1"/>
    </location>
</feature>
<gene>
    <name evidence="1" type="ORF">HA271_02450</name>
</gene>
<dbReference type="EMBL" id="DUHE01000069">
    <property type="protein sequence ID" value="HII83706.1"/>
    <property type="molecule type" value="Genomic_DNA"/>
</dbReference>
<evidence type="ECO:0000313" key="1">
    <source>
        <dbReference type="EMBL" id="HII83706.1"/>
    </source>
</evidence>
<dbReference type="InterPro" id="IPR036890">
    <property type="entry name" value="HATPase_C_sf"/>
</dbReference>
<sequence>FILEVGDDGIGYSEEDVPENGKKLGFNLVKSLLKQLDGSMEIQHVNGTVYRIVFSELKYQKRF</sequence>
<dbReference type="GO" id="GO:0016301">
    <property type="term" value="F:kinase activity"/>
    <property type="evidence" value="ECO:0007669"/>
    <property type="project" value="UniProtKB-KW"/>
</dbReference>
<evidence type="ECO:0000313" key="2">
    <source>
        <dbReference type="Proteomes" id="UP000586031"/>
    </source>
</evidence>
<keyword evidence="1" id="KW-0808">Transferase</keyword>
<proteinExistence type="predicted"/>
<comment type="caution">
    <text evidence="1">The sequence shown here is derived from an EMBL/GenBank/DDBJ whole genome shotgun (WGS) entry which is preliminary data.</text>
</comment>
<dbReference type="SUPFAM" id="SSF55874">
    <property type="entry name" value="ATPase domain of HSP90 chaperone/DNA topoisomerase II/histidine kinase"/>
    <property type="match status" value="1"/>
</dbReference>
<dbReference type="AlphaFoldDB" id="A0A7J4TH06"/>
<accession>A0A7J4TH06</accession>
<organism evidence="1 2">
    <name type="scientific">Methanobacterium subterraneum</name>
    <dbReference type="NCBI Taxonomy" id="59277"/>
    <lineage>
        <taxon>Archaea</taxon>
        <taxon>Methanobacteriati</taxon>
        <taxon>Methanobacteriota</taxon>
        <taxon>Methanomada group</taxon>
        <taxon>Methanobacteria</taxon>
        <taxon>Methanobacteriales</taxon>
        <taxon>Methanobacteriaceae</taxon>
        <taxon>Methanobacterium</taxon>
    </lineage>
</organism>
<reference evidence="2" key="1">
    <citation type="journal article" date="2020" name="bioRxiv">
        <title>A rank-normalized archaeal taxonomy based on genome phylogeny resolves widespread incomplete and uneven classifications.</title>
        <authorList>
            <person name="Rinke C."/>
            <person name="Chuvochina M."/>
            <person name="Mussig A.J."/>
            <person name="Chaumeil P.-A."/>
            <person name="Waite D.W."/>
            <person name="Whitman W.B."/>
            <person name="Parks D.H."/>
            <person name="Hugenholtz P."/>
        </authorList>
    </citation>
    <scope>NUCLEOTIDE SEQUENCE [LARGE SCALE GENOMIC DNA]</scope>
</reference>
<keyword evidence="1" id="KW-0418">Kinase</keyword>
<dbReference type="Proteomes" id="UP000586031">
    <property type="component" value="Unassembled WGS sequence"/>
</dbReference>
<protein>
    <submittedName>
        <fullName evidence="1">Sensor histidine kinase</fullName>
    </submittedName>
</protein>
<name>A0A7J4TH06_9EURY</name>